<evidence type="ECO:0000313" key="3">
    <source>
        <dbReference type="Proteomes" id="UP000634455"/>
    </source>
</evidence>
<evidence type="ECO:0000256" key="1">
    <source>
        <dbReference type="SAM" id="Coils"/>
    </source>
</evidence>
<keyword evidence="1" id="KW-0175">Coiled coil</keyword>
<dbReference type="Proteomes" id="UP000634455">
    <property type="component" value="Unassembled WGS sequence"/>
</dbReference>
<reference evidence="3" key="1">
    <citation type="journal article" date="2019" name="Int. J. Syst. Evol. Microbiol.">
        <title>The Global Catalogue of Microorganisms (GCM) 10K type strain sequencing project: providing services to taxonomists for standard genome sequencing and annotation.</title>
        <authorList>
            <consortium name="The Broad Institute Genomics Platform"/>
            <consortium name="The Broad Institute Genome Sequencing Center for Infectious Disease"/>
            <person name="Wu L."/>
            <person name="Ma J."/>
        </authorList>
    </citation>
    <scope>NUCLEOTIDE SEQUENCE [LARGE SCALE GENOMIC DNA]</scope>
    <source>
        <strain evidence="3">KCTC 32465</strain>
    </source>
</reference>
<dbReference type="InterPro" id="IPR007060">
    <property type="entry name" value="FtsL/DivIC"/>
</dbReference>
<dbReference type="EMBL" id="BMZF01000001">
    <property type="protein sequence ID" value="GHA43127.1"/>
    <property type="molecule type" value="Genomic_DNA"/>
</dbReference>
<accession>A0ABQ3CVF6</accession>
<feature type="coiled-coil region" evidence="1">
    <location>
        <begin position="41"/>
        <end position="75"/>
    </location>
</feature>
<dbReference type="Pfam" id="PF04977">
    <property type="entry name" value="DivIC"/>
    <property type="match status" value="1"/>
</dbReference>
<name>A0ABQ3CVF6_9RHOB</name>
<comment type="caution">
    <text evidence="2">The sequence shown here is derived from an EMBL/GenBank/DDBJ whole genome shotgun (WGS) entry which is preliminary data.</text>
</comment>
<protein>
    <submittedName>
        <fullName evidence="2">Septum formation initiator</fullName>
    </submittedName>
</protein>
<gene>
    <name evidence="2" type="ORF">GCM10008927_04670</name>
</gene>
<evidence type="ECO:0000313" key="2">
    <source>
        <dbReference type="EMBL" id="GHA43127.1"/>
    </source>
</evidence>
<keyword evidence="3" id="KW-1185">Reference proteome</keyword>
<organism evidence="2 3">
    <name type="scientific">Paramylibacter ulvae</name>
    <dbReference type="NCBI Taxonomy" id="1651968"/>
    <lineage>
        <taxon>Bacteria</taxon>
        <taxon>Pseudomonadati</taxon>
        <taxon>Pseudomonadota</taxon>
        <taxon>Alphaproteobacteria</taxon>
        <taxon>Rhodobacterales</taxon>
        <taxon>Paracoccaceae</taxon>
        <taxon>Paramylibacter</taxon>
    </lineage>
</organism>
<proteinExistence type="predicted"/>
<sequence length="101" mass="11595">MKVMRNSRIGLGAAIFFAAILSLSAYFVFAAIQGDFGHFQRVQIEAEEQLLTQQLAELRQQREEIANKTHRMSDDYLDLDLLDEQARKLLGMARPDEVIIR</sequence>